<dbReference type="Proteomes" id="UP000009399">
    <property type="component" value="Chromosome"/>
</dbReference>
<sequence length="610" mass="73005">MKKEEFITYRHYYNFYTSQPYFIWHKLDSNTLEIQEYDEESEENEKGIWNFSSLEDLDDPELEKLDFFKININVFSQYPWFFQQYIEKEYKDKKIYTIKSKSTIDKIQETQRILQSDEYDIILFPVFEYRNCIARPDILFIKEKKISSLKLSTSTKRVDLLKAHWQFWIVKSALYDVFKLEDISIFLLDINQEMKKNEVLFKEVVNINVNKSAKTTTNKEDFEAKKISKQQGMSTEEFEQNPTWLKLSNFVKDNMIPTIKGKKQKTIVSAGYFLEINDAIDEIIKAKQVISIKPVSELDDGLFQKSPFFVDIVKELNSDLSGFSGLFLSAKKIIKCIENEEFLHEIKQSDDYKFFNEKNKIEINTEKQEALHSYIQKFLQKDARIIWFDFESISLPFPSIDYTLPYQQIVFQVSIISTINEEKIQQSFDEVNLVYDPLTYHWTNFVDIIKRIYSDKADYYVVFNKAYEITRLNEMLVILKKYHDLGDARANYYQCKEFVKHITDNIIDLQDPFRFKWIKVSDLKGYYSIKKIEKFITQYDYKTKERIIPYKELEVQNGMQAMNQGTFRYLKKIGDVAWKEVKHNLQKYCQNDVLAMLMVWHFIKLVLKIN</sequence>
<evidence type="ECO:0000259" key="1">
    <source>
        <dbReference type="Pfam" id="PF11074"/>
    </source>
</evidence>
<dbReference type="GeneID" id="93248411"/>
<dbReference type="EMBL" id="CP003914">
    <property type="protein sequence ID" value="AFX74218.1"/>
    <property type="molecule type" value="Genomic_DNA"/>
</dbReference>
<dbReference type="Pfam" id="PF11074">
    <property type="entry name" value="DUF2779"/>
    <property type="match status" value="1"/>
</dbReference>
<feature type="domain" description="DUF2779" evidence="1">
    <location>
        <begin position="386"/>
        <end position="528"/>
    </location>
</feature>
<dbReference type="KEGG" id="mhs:MOS_291"/>
<gene>
    <name evidence="2" type="ORF">MOS_291</name>
</gene>
<accession>A0AAI8AMK3</accession>
<dbReference type="NCBIfam" id="NF045869">
    <property type="entry name" value="UU173_fam"/>
    <property type="match status" value="1"/>
</dbReference>
<name>A0AAI8AMK3_MESHY</name>
<organism evidence="2 3">
    <name type="scientific">Mesomycoplasma hyorhinis SK76</name>
    <dbReference type="NCBI Taxonomy" id="1118964"/>
    <lineage>
        <taxon>Bacteria</taxon>
        <taxon>Bacillati</taxon>
        <taxon>Mycoplasmatota</taxon>
        <taxon>Mycoplasmoidales</taxon>
        <taxon>Metamycoplasmataceae</taxon>
        <taxon>Mesomycoplasma</taxon>
    </lineage>
</organism>
<dbReference type="RefSeq" id="WP_014335529.1">
    <property type="nucleotide sequence ID" value="NC_019552.1"/>
</dbReference>
<proteinExistence type="predicted"/>
<evidence type="ECO:0000313" key="2">
    <source>
        <dbReference type="EMBL" id="AFX74218.1"/>
    </source>
</evidence>
<evidence type="ECO:0000313" key="3">
    <source>
        <dbReference type="Proteomes" id="UP000009399"/>
    </source>
</evidence>
<dbReference type="InterPro" id="IPR021301">
    <property type="entry name" value="DUF2779"/>
</dbReference>
<dbReference type="AlphaFoldDB" id="A0AAI8AMK3"/>
<reference evidence="2 3" key="1">
    <citation type="journal article" date="2013" name="Genome Announc.">
        <title>Complete Genome Sequence of Mycoplasma hyorhinis Strain SK76.</title>
        <authorList>
            <person name="Goodison S."/>
            <person name="Urquidi V."/>
            <person name="Kumar D."/>
            <person name="Reyes L."/>
            <person name="Rosser C.J."/>
        </authorList>
    </citation>
    <scope>NUCLEOTIDE SEQUENCE [LARGE SCALE GENOMIC DNA]</scope>
    <source>
        <strain evidence="2 3">SK76</strain>
    </source>
</reference>
<protein>
    <recommendedName>
        <fullName evidence="1">DUF2779 domain-containing protein</fullName>
    </recommendedName>
</protein>